<feature type="region of interest" description="Disordered" evidence="1">
    <location>
        <begin position="181"/>
        <end position="249"/>
    </location>
</feature>
<feature type="region of interest" description="Disordered" evidence="1">
    <location>
        <begin position="126"/>
        <end position="161"/>
    </location>
</feature>
<feature type="region of interest" description="Disordered" evidence="1">
    <location>
        <begin position="1"/>
        <end position="20"/>
    </location>
</feature>
<feature type="region of interest" description="Disordered" evidence="1">
    <location>
        <begin position="755"/>
        <end position="799"/>
    </location>
</feature>
<dbReference type="OrthoDB" id="246442at2759"/>
<feature type="region of interest" description="Disordered" evidence="1">
    <location>
        <begin position="501"/>
        <end position="520"/>
    </location>
</feature>
<feature type="region of interest" description="Disordered" evidence="1">
    <location>
        <begin position="527"/>
        <end position="646"/>
    </location>
</feature>
<feature type="compositionally biased region" description="Polar residues" evidence="1">
    <location>
        <begin position="914"/>
        <end position="923"/>
    </location>
</feature>
<feature type="region of interest" description="Disordered" evidence="1">
    <location>
        <begin position="459"/>
        <end position="489"/>
    </location>
</feature>
<protein>
    <submittedName>
        <fullName evidence="2">Uncharacterized protein</fullName>
    </submittedName>
</protein>
<feature type="region of interest" description="Disordered" evidence="1">
    <location>
        <begin position="900"/>
        <end position="924"/>
    </location>
</feature>
<feature type="compositionally biased region" description="Polar residues" evidence="1">
    <location>
        <begin position="346"/>
        <end position="355"/>
    </location>
</feature>
<feature type="compositionally biased region" description="Basic and acidic residues" evidence="1">
    <location>
        <begin position="462"/>
        <end position="472"/>
    </location>
</feature>
<sequence length="1195" mass="130840">MWWDAANSDSPQQQQRNYAQRPPALQAISSLIPSPSLSPHVARAGGGGGAEQSSSSTYHYNTMNPLSFQRSYLIGVTMLSKELWLSVTAASIDELCSEVEKELTARGELMYLDVLYLLCVTSTDDHNNSSSGNHHQMLQSSPDMMSVSMSQSSSSPLLGTPSNSLLQSTFALCAVRRREETEQVLHKKGRRGRAVVITDADQQDQSNYQNHSSSSQHNDPRRDLFRQSQSSTSPSSPPSSSVLNSQNRPSAISRIPTKFSCVVRCTPRSITLNVLCVLSPLVRTELGPIRSLDGPNEHQATLTLPVDSEVVEHWLQSRPSEIFRVRTIAADVTSLSENRNRCLSTIRTTPSTVQHQSRPSRQQRSTFTSRSTSQSGDNRYAVVLHEPKRPETTTTTFLQQQQQQYRSSGGGGFGGGEQSDSYRVFSPLLHVAQLAGLAHIICDLSSVYQSVGTLTGSQQQLHHYDDTPRDATVDWNSSNGGGGGGRGESQLRSKLLEIARSKPSHSNNPPHAAPREHVTSPALARAVSTNTRSIGHHSERYFESRRDLPSNSNVSVLDTIRNRATAGQQPQSHAQTLSPSRRRDPAVSFASNEDGRNSWYNTPQQQQQQQVRSNYNSGGSSPPPPSQPYVATDRRRSASPTTHHHHHDVYYHRDHLQRLGIAPSSVNDYLVPSKREEEVDNLNGSKHYGLHDAAGASIDGLADAWQVLPVSFGDGGERRRVSGSIVGDALREGATRFPGYGEKHGNVSLLDSRAQHLQTPLKRRTPPAAGEHNGANSDALSTSDQQQQQHYVSLDSKGQVISRRQATTEAEEKRALIQVSLHMLLSHPRRGAFPTSTLVTLIPNVVQSFRDQYLTTGIPLRFPLSQGDTRDLQKIVDESIAYEIAANPNLPFLLENAATKTNRNAPSPPRRTTHGNGASSSPNFFEIENDVDDDDDIIRHHRTTNGGYRDVSDTPPMVDRLPAAPPAARHVLILAKPFFDAQTKRLLVYATVGIDIFDGPSAAIHQSSRPYYATAAGASGGVVGGSTSPRRAATKNAAVISHLGQLTTSTATIPFRWFLRTTKAHFNDAPSKELPIDTFFALGIAKTHILSYTVPITVNLELNLDPEEDWSHIGSGQERVLVHRWRAGGVANVLTEGQEYVVGIEIHRRDVPHELSMTNGGAEGEFIQATQAFVIPVGSGAAPQSRAQMYDMLVS</sequence>
<reference evidence="3" key="1">
    <citation type="submission" date="2015-09" db="EMBL/GenBank/DDBJ databases">
        <authorList>
            <consortium name="Pathogen Informatics"/>
        </authorList>
    </citation>
    <scope>NUCLEOTIDE SEQUENCE [LARGE SCALE GENOMIC DNA]</scope>
    <source>
        <strain evidence="3">Lake Konstanz</strain>
    </source>
</reference>
<evidence type="ECO:0000313" key="3">
    <source>
        <dbReference type="Proteomes" id="UP000051952"/>
    </source>
</evidence>
<feature type="compositionally biased region" description="Low complexity" evidence="1">
    <location>
        <begin position="356"/>
        <end position="375"/>
    </location>
</feature>
<feature type="compositionally biased region" description="Gly residues" evidence="1">
    <location>
        <begin position="408"/>
        <end position="417"/>
    </location>
</feature>
<feature type="region of interest" description="Disordered" evidence="1">
    <location>
        <begin position="346"/>
        <end position="418"/>
    </location>
</feature>
<accession>A0A0S4IIT0</accession>
<feature type="compositionally biased region" description="Low complexity" evidence="1">
    <location>
        <begin position="227"/>
        <end position="241"/>
    </location>
</feature>
<keyword evidence="3" id="KW-1185">Reference proteome</keyword>
<feature type="compositionally biased region" description="Low complexity" evidence="1">
    <location>
        <begin position="140"/>
        <end position="161"/>
    </location>
</feature>
<organism evidence="2 3">
    <name type="scientific">Bodo saltans</name>
    <name type="common">Flagellated protozoan</name>
    <dbReference type="NCBI Taxonomy" id="75058"/>
    <lineage>
        <taxon>Eukaryota</taxon>
        <taxon>Discoba</taxon>
        <taxon>Euglenozoa</taxon>
        <taxon>Kinetoplastea</taxon>
        <taxon>Metakinetoplastina</taxon>
        <taxon>Eubodonida</taxon>
        <taxon>Bodonidae</taxon>
        <taxon>Bodo</taxon>
    </lineage>
</organism>
<feature type="compositionally biased region" description="Polar residues" evidence="1">
    <location>
        <begin position="128"/>
        <end position="139"/>
    </location>
</feature>
<name>A0A0S4IIT0_BODSA</name>
<feature type="compositionally biased region" description="Low complexity" evidence="1">
    <location>
        <begin position="203"/>
        <end position="217"/>
    </location>
</feature>
<feature type="compositionally biased region" description="Polar residues" evidence="1">
    <location>
        <begin position="565"/>
        <end position="579"/>
    </location>
</feature>
<evidence type="ECO:0000313" key="2">
    <source>
        <dbReference type="EMBL" id="CUE73041.1"/>
    </source>
</evidence>
<gene>
    <name evidence="2" type="ORF">BSAL_54765</name>
</gene>
<feature type="compositionally biased region" description="Polar residues" evidence="1">
    <location>
        <begin position="774"/>
        <end position="791"/>
    </location>
</feature>
<proteinExistence type="predicted"/>
<dbReference type="EMBL" id="CYKH01000142">
    <property type="protein sequence ID" value="CUE73041.1"/>
    <property type="molecule type" value="Genomic_DNA"/>
</dbReference>
<feature type="compositionally biased region" description="Polar residues" evidence="1">
    <location>
        <begin position="7"/>
        <end position="18"/>
    </location>
</feature>
<feature type="compositionally biased region" description="Basic and acidic residues" evidence="1">
    <location>
        <begin position="536"/>
        <end position="548"/>
    </location>
</feature>
<dbReference type="Proteomes" id="UP000051952">
    <property type="component" value="Unassembled WGS sequence"/>
</dbReference>
<evidence type="ECO:0000256" key="1">
    <source>
        <dbReference type="SAM" id="MobiDB-lite"/>
    </source>
</evidence>
<dbReference type="AlphaFoldDB" id="A0A0S4IIT0"/>
<feature type="compositionally biased region" description="Low complexity" evidence="1">
    <location>
        <begin position="604"/>
        <end position="620"/>
    </location>
</feature>